<dbReference type="EMBL" id="CP020330">
    <property type="protein sequence ID" value="AQZ50237.1"/>
    <property type="molecule type" value="Genomic_DNA"/>
</dbReference>
<dbReference type="AlphaFoldDB" id="A0A1U9YXR6"/>
<dbReference type="STRING" id="1122214.Mame_00862"/>
<organism evidence="7 8">
    <name type="scientific">Martelella mediterranea DSM 17316</name>
    <dbReference type="NCBI Taxonomy" id="1122214"/>
    <lineage>
        <taxon>Bacteria</taxon>
        <taxon>Pseudomonadati</taxon>
        <taxon>Pseudomonadota</taxon>
        <taxon>Alphaproteobacteria</taxon>
        <taxon>Hyphomicrobiales</taxon>
        <taxon>Aurantimonadaceae</taxon>
        <taxon>Martelella</taxon>
    </lineage>
</organism>
<accession>A0A1U9YXR6</accession>
<dbReference type="PANTHER" id="PTHR33507">
    <property type="entry name" value="INNER MEMBRANE PROTEIN YBBJ"/>
    <property type="match status" value="1"/>
</dbReference>
<keyword evidence="3 5" id="KW-1133">Transmembrane helix</keyword>
<reference evidence="7 8" key="1">
    <citation type="submission" date="2017-03" db="EMBL/GenBank/DDBJ databases">
        <title>Foreign affairs: Plasmid Transfer between Roseobacters and Rhizobia.</title>
        <authorList>
            <person name="Bartling P."/>
            <person name="Bunk B."/>
            <person name="Overmann J."/>
            <person name="Brinkmann H."/>
            <person name="Petersen J."/>
        </authorList>
    </citation>
    <scope>NUCLEOTIDE SEQUENCE [LARGE SCALE GENOMIC DNA]</scope>
    <source>
        <strain evidence="7 8">MACL11</strain>
    </source>
</reference>
<dbReference type="Proteomes" id="UP000191135">
    <property type="component" value="Chromosome"/>
</dbReference>
<protein>
    <submittedName>
        <fullName evidence="7">Inner membrane protein YbbJ</fullName>
    </submittedName>
</protein>
<evidence type="ECO:0000259" key="6">
    <source>
        <dbReference type="Pfam" id="PF01957"/>
    </source>
</evidence>
<dbReference type="Gene3D" id="2.40.50.140">
    <property type="entry name" value="Nucleic acid-binding proteins"/>
    <property type="match status" value="1"/>
</dbReference>
<evidence type="ECO:0000256" key="4">
    <source>
        <dbReference type="ARBA" id="ARBA00023136"/>
    </source>
</evidence>
<evidence type="ECO:0000256" key="1">
    <source>
        <dbReference type="ARBA" id="ARBA00004141"/>
    </source>
</evidence>
<sequence>MELLVFFAESGPWGWFIVGLLLLVAELIVPGVFLIWVGIAALILGLLSLPFQGFGFWVWQLQLVLFAVLAFVSILVGRRVLSRRDTTSDQPLLNQRAASLIGRTAIVSEAITNGRGRIKLDDTTWTAEGPDAAQGATVRITGNDGGKLVVEPV</sequence>
<dbReference type="Pfam" id="PF01957">
    <property type="entry name" value="NfeD"/>
    <property type="match status" value="1"/>
</dbReference>
<evidence type="ECO:0000256" key="3">
    <source>
        <dbReference type="ARBA" id="ARBA00022989"/>
    </source>
</evidence>
<name>A0A1U9YXR6_9HYPH</name>
<dbReference type="RefSeq" id="WP_018065260.1">
    <property type="nucleotide sequence ID" value="NZ_AQWH01000012.1"/>
</dbReference>
<feature type="transmembrane region" description="Helical" evidence="5">
    <location>
        <begin position="57"/>
        <end position="76"/>
    </location>
</feature>
<proteinExistence type="predicted"/>
<evidence type="ECO:0000256" key="2">
    <source>
        <dbReference type="ARBA" id="ARBA00022692"/>
    </source>
</evidence>
<feature type="domain" description="NfeD-like C-terminal" evidence="6">
    <location>
        <begin position="98"/>
        <end position="152"/>
    </location>
</feature>
<dbReference type="eggNOG" id="COG1585">
    <property type="taxonomic scope" value="Bacteria"/>
</dbReference>
<dbReference type="GO" id="GO:0005886">
    <property type="term" value="C:plasma membrane"/>
    <property type="evidence" value="ECO:0007669"/>
    <property type="project" value="TreeGrafter"/>
</dbReference>
<keyword evidence="8" id="KW-1185">Reference proteome</keyword>
<dbReference type="InterPro" id="IPR002810">
    <property type="entry name" value="NfeD-like_C"/>
</dbReference>
<dbReference type="InterPro" id="IPR012340">
    <property type="entry name" value="NA-bd_OB-fold"/>
</dbReference>
<evidence type="ECO:0000313" key="8">
    <source>
        <dbReference type="Proteomes" id="UP000191135"/>
    </source>
</evidence>
<feature type="transmembrane region" description="Helical" evidence="5">
    <location>
        <begin position="12"/>
        <end position="29"/>
    </location>
</feature>
<comment type="subcellular location">
    <subcellularLocation>
        <location evidence="1">Membrane</location>
        <topology evidence="1">Multi-pass membrane protein</topology>
    </subcellularLocation>
</comment>
<evidence type="ECO:0000313" key="7">
    <source>
        <dbReference type="EMBL" id="AQZ50237.1"/>
    </source>
</evidence>
<keyword evidence="4 5" id="KW-0472">Membrane</keyword>
<dbReference type="OrthoDB" id="9810336at2"/>
<dbReference type="InterPro" id="IPR052165">
    <property type="entry name" value="Membrane_assoc_protease"/>
</dbReference>
<keyword evidence="2 5" id="KW-0812">Transmembrane</keyword>
<gene>
    <name evidence="7" type="primary">ybbJ</name>
    <name evidence="7" type="ORF">Mame_00862</name>
</gene>
<evidence type="ECO:0000256" key="5">
    <source>
        <dbReference type="SAM" id="Phobius"/>
    </source>
</evidence>
<dbReference type="PANTHER" id="PTHR33507:SF3">
    <property type="entry name" value="INNER MEMBRANE PROTEIN YBBJ"/>
    <property type="match status" value="1"/>
</dbReference>
<dbReference type="KEGG" id="mmed:Mame_00862"/>